<feature type="chain" id="PRO_5045325217" evidence="5">
    <location>
        <begin position="32"/>
        <end position="736"/>
    </location>
</feature>
<dbReference type="InterPro" id="IPR023296">
    <property type="entry name" value="Glyco_hydro_beta-prop_sf"/>
</dbReference>
<evidence type="ECO:0000256" key="4">
    <source>
        <dbReference type="ARBA" id="ARBA00023295"/>
    </source>
</evidence>
<dbReference type="RefSeq" id="WP_225252178.1">
    <property type="nucleotide sequence ID" value="NZ_JAIWIU010000213.1"/>
</dbReference>
<dbReference type="Pfam" id="PF14200">
    <property type="entry name" value="RicinB_lectin_2"/>
    <property type="match status" value="3"/>
</dbReference>
<organism evidence="7 8">
    <name type="scientific">Vibrio tritonius</name>
    <dbReference type="NCBI Taxonomy" id="1435069"/>
    <lineage>
        <taxon>Bacteria</taxon>
        <taxon>Pseudomonadati</taxon>
        <taxon>Pseudomonadota</taxon>
        <taxon>Gammaproteobacteria</taxon>
        <taxon>Vibrionales</taxon>
        <taxon>Vibrionaceae</taxon>
        <taxon>Vibrio</taxon>
    </lineage>
</organism>
<evidence type="ECO:0000313" key="8">
    <source>
        <dbReference type="Proteomes" id="UP001199044"/>
    </source>
</evidence>
<reference evidence="8" key="1">
    <citation type="submission" date="2023-07" db="EMBL/GenBank/DDBJ databases">
        <title>Molecular identification of indigenous halophilic bacteria isolated from red sea cost, biodegradation of synthetic dyes and assessment of degraded metabolite toxicity.</title>
        <authorList>
            <person name="Chaieb K."/>
            <person name="Altayb H.N."/>
        </authorList>
    </citation>
    <scope>NUCLEOTIDE SEQUENCE [LARGE SCALE GENOMIC DNA]</scope>
    <source>
        <strain evidence="8">K20</strain>
    </source>
</reference>
<comment type="similarity">
    <text evidence="1">Belongs to the glycosyl hydrolase 43 family.</text>
</comment>
<dbReference type="PROSITE" id="PS50231">
    <property type="entry name" value="RICIN_B_LECTIN"/>
    <property type="match status" value="2"/>
</dbReference>
<evidence type="ECO:0000256" key="5">
    <source>
        <dbReference type="SAM" id="SignalP"/>
    </source>
</evidence>
<dbReference type="EMBL" id="JAIWIU010000213">
    <property type="protein sequence ID" value="MCA2018894.1"/>
    <property type="molecule type" value="Genomic_DNA"/>
</dbReference>
<proteinExistence type="inferred from homology"/>
<dbReference type="SUPFAM" id="SSF75005">
    <property type="entry name" value="Arabinanase/levansucrase/invertase"/>
    <property type="match status" value="1"/>
</dbReference>
<feature type="signal peptide" evidence="5">
    <location>
        <begin position="1"/>
        <end position="31"/>
    </location>
</feature>
<dbReference type="InterPro" id="IPR035992">
    <property type="entry name" value="Ricin_B-like_lectins"/>
</dbReference>
<dbReference type="CDD" id="cd18820">
    <property type="entry name" value="GH43_LbAraf43-like"/>
    <property type="match status" value="1"/>
</dbReference>
<evidence type="ECO:0000256" key="2">
    <source>
        <dbReference type="ARBA" id="ARBA00022729"/>
    </source>
</evidence>
<dbReference type="Gene3D" id="2.115.10.20">
    <property type="entry name" value="Glycosyl hydrolase domain, family 43"/>
    <property type="match status" value="1"/>
</dbReference>
<dbReference type="Pfam" id="PF04616">
    <property type="entry name" value="Glyco_hydro_43"/>
    <property type="match status" value="1"/>
</dbReference>
<gene>
    <name evidence="7" type="ORF">LDJ79_22465</name>
</gene>
<dbReference type="InterPro" id="IPR006710">
    <property type="entry name" value="Glyco_hydro_43"/>
</dbReference>
<evidence type="ECO:0000259" key="6">
    <source>
        <dbReference type="SMART" id="SM00458"/>
    </source>
</evidence>
<dbReference type="Gene3D" id="2.80.10.50">
    <property type="match status" value="4"/>
</dbReference>
<accession>A0ABS7YXG1</accession>
<dbReference type="PANTHER" id="PTHR43817">
    <property type="entry name" value="GLYCOSYL HYDROLASE"/>
    <property type="match status" value="1"/>
</dbReference>
<sequence length="736" mass="80886">MKTTQWMYRHWWSRGLALLCLSLFAISNSFASSTTFTNPIYENGADPWLMYYHGNYYSATTTWSSQLEMRKSPTLAGLADATPVNVWSETDSSRCCNFWAFEFHRLNGPNGWRWYMLYTSGQNGTYDYQHISVLESQGDDPMGPYEYKGSPLEDSYNIDGSYITIKGQLYLMYSQWNGDYQQLFIVEMSDPWTASGSPSLLSSPSLDWEQVGMNVNEGPEPLIYNGHVYVVYSASYCATSSYKLGLLELTGDDPLSIDSWTKTSEPVFESANGVYAPGHNGFFTSPDGKEDWLVYHANASASYGCGTTRSLRAQSFTWNSDGTPNFGQPVATGTAIAVPSGENGPMKVKPEAPMLKLSHYTLKENGTAQLDSAINVIVDQIGDGVVRLANQDGNFLSGYQCSSSQSFLPWQNSDCQKWRFGIDSDGLLSLTNVTSNESFAACGGEDCSRGWSLSTTGDIAIVSGQSGRVLTATDSSTEQQGWSEKDSQLWQINAQSNGTVTLTNTGANNTCLAAESSSTRFSNCTSNAAQWYVRPRDEGGYRFVSATNGKLLDLTNCALDDGTAIGVYADLDNICQRFYLRDASTSNVVNTMVSGTYRVTPLISGKALDITNCATSDGTNVEQWSWLNNDCQKFAISSVDEIWHRISPLNAPTQAVTVKNGYRTSNTNIELSRFDDGLDQQFRFQAAGSGKWRIINRNSGLCLQVAADASRDGANIVQYQCIAGDSSQMFSLVKQN</sequence>
<dbReference type="Proteomes" id="UP001199044">
    <property type="component" value="Unassembled WGS sequence"/>
</dbReference>
<dbReference type="PANTHER" id="PTHR43817:SF1">
    <property type="entry name" value="HYDROLASE, FAMILY 43, PUTATIVE (AFU_ORTHOLOGUE AFUA_3G01660)-RELATED"/>
    <property type="match status" value="1"/>
</dbReference>
<keyword evidence="8" id="KW-1185">Reference proteome</keyword>
<keyword evidence="3" id="KW-0378">Hydrolase</keyword>
<dbReference type="InterPro" id="IPR000772">
    <property type="entry name" value="Ricin_B_lectin"/>
</dbReference>
<feature type="domain" description="Ricin B lectin" evidence="6">
    <location>
        <begin position="594"/>
        <end position="733"/>
    </location>
</feature>
<dbReference type="CDD" id="cd00161">
    <property type="entry name" value="beta-trefoil_Ricin-like"/>
    <property type="match status" value="1"/>
</dbReference>
<evidence type="ECO:0000256" key="1">
    <source>
        <dbReference type="ARBA" id="ARBA00009865"/>
    </source>
</evidence>
<keyword evidence="4" id="KW-0326">Glycosidase</keyword>
<keyword evidence="2 5" id="KW-0732">Signal</keyword>
<comment type="caution">
    <text evidence="7">The sequence shown here is derived from an EMBL/GenBank/DDBJ whole genome shotgun (WGS) entry which is preliminary data.</text>
</comment>
<protein>
    <submittedName>
        <fullName evidence="7">Family 43 glycosylhydrolase</fullName>
    </submittedName>
</protein>
<evidence type="ECO:0000256" key="3">
    <source>
        <dbReference type="ARBA" id="ARBA00022801"/>
    </source>
</evidence>
<name>A0ABS7YXG1_9VIBR</name>
<evidence type="ECO:0000313" key="7">
    <source>
        <dbReference type="EMBL" id="MCA2018894.1"/>
    </source>
</evidence>
<dbReference type="SMART" id="SM00458">
    <property type="entry name" value="RICIN"/>
    <property type="match status" value="2"/>
</dbReference>
<feature type="domain" description="Ricin B lectin" evidence="6">
    <location>
        <begin position="456"/>
        <end position="581"/>
    </location>
</feature>
<dbReference type="SUPFAM" id="SSF50370">
    <property type="entry name" value="Ricin B-like lectins"/>
    <property type="match status" value="2"/>
</dbReference>